<protein>
    <submittedName>
        <fullName evidence="1">Uncharacterized protein</fullName>
    </submittedName>
</protein>
<evidence type="ECO:0000313" key="2">
    <source>
        <dbReference type="Proteomes" id="UP000499080"/>
    </source>
</evidence>
<evidence type="ECO:0000313" key="1">
    <source>
        <dbReference type="EMBL" id="GBM27188.1"/>
    </source>
</evidence>
<gene>
    <name evidence="1" type="ORF">AVEN_9856_1</name>
</gene>
<accession>A0A4Y2EGG3</accession>
<dbReference type="OrthoDB" id="8069719at2759"/>
<organism evidence="1 2">
    <name type="scientific">Araneus ventricosus</name>
    <name type="common">Orbweaver spider</name>
    <name type="synonym">Epeira ventricosa</name>
    <dbReference type="NCBI Taxonomy" id="182803"/>
    <lineage>
        <taxon>Eukaryota</taxon>
        <taxon>Metazoa</taxon>
        <taxon>Ecdysozoa</taxon>
        <taxon>Arthropoda</taxon>
        <taxon>Chelicerata</taxon>
        <taxon>Arachnida</taxon>
        <taxon>Araneae</taxon>
        <taxon>Araneomorphae</taxon>
        <taxon>Entelegynae</taxon>
        <taxon>Araneoidea</taxon>
        <taxon>Araneidae</taxon>
        <taxon>Araneus</taxon>
    </lineage>
</organism>
<reference evidence="1 2" key="1">
    <citation type="journal article" date="2019" name="Sci. Rep.">
        <title>Orb-weaving spider Araneus ventricosus genome elucidates the spidroin gene catalogue.</title>
        <authorList>
            <person name="Kono N."/>
            <person name="Nakamura H."/>
            <person name="Ohtoshi R."/>
            <person name="Moran D.A.P."/>
            <person name="Shinohara A."/>
            <person name="Yoshida Y."/>
            <person name="Fujiwara M."/>
            <person name="Mori M."/>
            <person name="Tomita M."/>
            <person name="Arakawa K."/>
        </authorList>
    </citation>
    <scope>NUCLEOTIDE SEQUENCE [LARGE SCALE GENOMIC DNA]</scope>
</reference>
<dbReference type="InterPro" id="IPR021109">
    <property type="entry name" value="Peptidase_aspartic_dom_sf"/>
</dbReference>
<dbReference type="Proteomes" id="UP000499080">
    <property type="component" value="Unassembled WGS sequence"/>
</dbReference>
<sequence>MVSIATPSGREIKARVLLDSGASGTFITETFASQLNLPRENARYPITGLANTEIGFTKWAVDLVLRSENNVQGELKISALELDKLTAPLPPQELKLKDFPHLADTKLADPSFIVPGQIDLIIGADYFFSTLLPGQVEIIDNASRSCKPYPRCTRNHPTPVPDKRERELAADLQLNHVVILKDERRPAAHLWTFGKDVHPHLGGDELFRIATIWTTNKRDNCDNPWTRVPLTPVQAKTEGRIVHQISNASMVPISLMCYSFPGDILLIFDFH</sequence>
<name>A0A4Y2EGG3_ARAVE</name>
<dbReference type="CDD" id="cd00303">
    <property type="entry name" value="retropepsin_like"/>
    <property type="match status" value="1"/>
</dbReference>
<dbReference type="EMBL" id="BGPR01000578">
    <property type="protein sequence ID" value="GBM27188.1"/>
    <property type="molecule type" value="Genomic_DNA"/>
</dbReference>
<dbReference type="Gene3D" id="2.40.70.10">
    <property type="entry name" value="Acid Proteases"/>
    <property type="match status" value="1"/>
</dbReference>
<proteinExistence type="predicted"/>
<comment type="caution">
    <text evidence="1">The sequence shown here is derived from an EMBL/GenBank/DDBJ whole genome shotgun (WGS) entry which is preliminary data.</text>
</comment>
<dbReference type="AlphaFoldDB" id="A0A4Y2EGG3"/>
<keyword evidence="2" id="KW-1185">Reference proteome</keyword>